<accession>A0ABD6BZE6</accession>
<dbReference type="Proteomes" id="UP001597185">
    <property type="component" value="Unassembled WGS sequence"/>
</dbReference>
<proteinExistence type="predicted"/>
<sequence>MSNDVPDEQTARELANTYADSECVGQLGDITDIEEYDTEWLVEFETHTLSDTYTHHVQITKSVGNVLSHDRSSRFD</sequence>
<protein>
    <recommendedName>
        <fullName evidence="3">Halobacterial output domain-containing protein</fullName>
    </recommendedName>
</protein>
<dbReference type="RefSeq" id="WP_256419277.1">
    <property type="nucleotide sequence ID" value="NZ_JANHDL010000014.1"/>
</dbReference>
<organism evidence="1 2">
    <name type="scientific">Halorubrum laminariae</name>
    <dbReference type="NCBI Taxonomy" id="1433523"/>
    <lineage>
        <taxon>Archaea</taxon>
        <taxon>Methanobacteriati</taxon>
        <taxon>Methanobacteriota</taxon>
        <taxon>Stenosarchaea group</taxon>
        <taxon>Halobacteria</taxon>
        <taxon>Halobacteriales</taxon>
        <taxon>Haloferacaceae</taxon>
        <taxon>Halorubrum</taxon>
    </lineage>
</organism>
<evidence type="ECO:0000313" key="1">
    <source>
        <dbReference type="EMBL" id="MFD1570456.1"/>
    </source>
</evidence>
<reference evidence="1 2" key="1">
    <citation type="journal article" date="2019" name="Int. J. Syst. Evol. Microbiol.">
        <title>The Global Catalogue of Microorganisms (GCM) 10K type strain sequencing project: providing services to taxonomists for standard genome sequencing and annotation.</title>
        <authorList>
            <consortium name="The Broad Institute Genomics Platform"/>
            <consortium name="The Broad Institute Genome Sequencing Center for Infectious Disease"/>
            <person name="Wu L."/>
            <person name="Ma J."/>
        </authorList>
    </citation>
    <scope>NUCLEOTIDE SEQUENCE [LARGE SCALE GENOMIC DNA]</scope>
    <source>
        <strain evidence="1 2">CGMCC 1.12689</strain>
    </source>
</reference>
<evidence type="ECO:0000313" key="2">
    <source>
        <dbReference type="Proteomes" id="UP001597185"/>
    </source>
</evidence>
<name>A0ABD6BZE6_9EURY</name>
<dbReference type="EMBL" id="JBHUDB010000003">
    <property type="protein sequence ID" value="MFD1570456.1"/>
    <property type="molecule type" value="Genomic_DNA"/>
</dbReference>
<evidence type="ECO:0008006" key="3">
    <source>
        <dbReference type="Google" id="ProtNLM"/>
    </source>
</evidence>
<dbReference type="AlphaFoldDB" id="A0ABD6BZE6"/>
<gene>
    <name evidence="1" type="ORF">ACFR9T_07605</name>
</gene>
<keyword evidence="2" id="KW-1185">Reference proteome</keyword>
<comment type="caution">
    <text evidence="1">The sequence shown here is derived from an EMBL/GenBank/DDBJ whole genome shotgun (WGS) entry which is preliminary data.</text>
</comment>